<name>A0A2G3DVU9_9FIRM</name>
<feature type="transmembrane region" description="Helical" evidence="5">
    <location>
        <begin position="144"/>
        <end position="167"/>
    </location>
</feature>
<keyword evidence="2 5" id="KW-0812">Transmembrane</keyword>
<comment type="caution">
    <text evidence="6">The sequence shown here is derived from an EMBL/GenBank/DDBJ whole genome shotgun (WGS) entry which is preliminary data.</text>
</comment>
<feature type="transmembrane region" description="Helical" evidence="5">
    <location>
        <begin position="99"/>
        <end position="124"/>
    </location>
</feature>
<dbReference type="SUPFAM" id="SSF144091">
    <property type="entry name" value="Rhomboid-like"/>
    <property type="match status" value="1"/>
</dbReference>
<feature type="transmembrane region" description="Helical" evidence="5">
    <location>
        <begin position="174"/>
        <end position="192"/>
    </location>
</feature>
<dbReference type="AlphaFoldDB" id="A0A2G3DVU9"/>
<evidence type="ECO:0000256" key="1">
    <source>
        <dbReference type="ARBA" id="ARBA00004141"/>
    </source>
</evidence>
<dbReference type="GO" id="GO:0016020">
    <property type="term" value="C:membrane"/>
    <property type="evidence" value="ECO:0007669"/>
    <property type="project" value="UniProtKB-SubCell"/>
</dbReference>
<feature type="transmembrane region" description="Helical" evidence="5">
    <location>
        <begin position="20"/>
        <end position="41"/>
    </location>
</feature>
<evidence type="ECO:0008006" key="8">
    <source>
        <dbReference type="Google" id="ProtNLM"/>
    </source>
</evidence>
<evidence type="ECO:0000256" key="4">
    <source>
        <dbReference type="ARBA" id="ARBA00023136"/>
    </source>
</evidence>
<proteinExistence type="predicted"/>
<comment type="subcellular location">
    <subcellularLocation>
        <location evidence="1">Membrane</location>
        <topology evidence="1">Multi-pass membrane protein</topology>
    </subcellularLocation>
</comment>
<sequence length="294" mass="34206">MVILLDKLEKKLGKYAINNLIIYLLCGYAIGYVLLFGQRFTGVPYLSFMTLEPQLILQGQVWRLISWVLVPPSSLSLWTIIMFMLYYQLGSVLERTWGAFKFNVYIFGGIIFTVIGAFVVYFFFPPLLGGVIPLSIGQYFSTYYINLSIFLAFSACFPDMQVLLYFIIPIKMKWMSIFYLVIVGYNVFQYVSAGEWCAAVPIIASLLNFFIFWLMTRKYNRYNPKEIHRRAEFKRQVTPPRTAYRDGTPIAKHKCAVCGRTEITNPELEFRFCSKCNGNYEYCSDHLFTHTHVK</sequence>
<dbReference type="InterPro" id="IPR035952">
    <property type="entry name" value="Rhomboid-like_sf"/>
</dbReference>
<evidence type="ECO:0000313" key="7">
    <source>
        <dbReference type="Proteomes" id="UP000225889"/>
    </source>
</evidence>
<gene>
    <name evidence="6" type="ORF">CSX01_07465</name>
</gene>
<accession>A0A2G3DVU9</accession>
<keyword evidence="3 5" id="KW-1133">Transmembrane helix</keyword>
<organism evidence="6 7">
    <name type="scientific">Pseudobutyrivibrio ruminis</name>
    <dbReference type="NCBI Taxonomy" id="46206"/>
    <lineage>
        <taxon>Bacteria</taxon>
        <taxon>Bacillati</taxon>
        <taxon>Bacillota</taxon>
        <taxon>Clostridia</taxon>
        <taxon>Lachnospirales</taxon>
        <taxon>Lachnospiraceae</taxon>
        <taxon>Pseudobutyrivibrio</taxon>
    </lineage>
</organism>
<evidence type="ECO:0000256" key="5">
    <source>
        <dbReference type="SAM" id="Phobius"/>
    </source>
</evidence>
<evidence type="ECO:0000256" key="3">
    <source>
        <dbReference type="ARBA" id="ARBA00022989"/>
    </source>
</evidence>
<keyword evidence="4 5" id="KW-0472">Membrane</keyword>
<evidence type="ECO:0000256" key="2">
    <source>
        <dbReference type="ARBA" id="ARBA00022692"/>
    </source>
</evidence>
<evidence type="ECO:0000313" key="6">
    <source>
        <dbReference type="EMBL" id="PHU35158.1"/>
    </source>
</evidence>
<dbReference type="Proteomes" id="UP000225889">
    <property type="component" value="Unassembled WGS sequence"/>
</dbReference>
<protein>
    <recommendedName>
        <fullName evidence="8">Peptidase S54 rhomboid domain-containing protein</fullName>
    </recommendedName>
</protein>
<dbReference type="EMBL" id="PDYF01000011">
    <property type="protein sequence ID" value="PHU35158.1"/>
    <property type="molecule type" value="Genomic_DNA"/>
</dbReference>
<reference evidence="6 7" key="2">
    <citation type="submission" date="2017-10" db="EMBL/GenBank/DDBJ databases">
        <authorList>
            <person name="Banno H."/>
            <person name="Chua N.-H."/>
        </authorList>
    </citation>
    <scope>NUCLEOTIDE SEQUENCE [LARGE SCALE GENOMIC DNA]</scope>
    <source>
        <strain evidence="6 7">JK626</strain>
    </source>
</reference>
<feature type="transmembrane region" description="Helical" evidence="5">
    <location>
        <begin position="198"/>
        <end position="215"/>
    </location>
</feature>
<reference evidence="6 7" key="1">
    <citation type="submission" date="2017-10" db="EMBL/GenBank/DDBJ databases">
        <title>Resolving the taxonomy of Roseburia spp., Eubacterium rectale and Agathobacter spp. through phylogenomic analysis.</title>
        <authorList>
            <person name="Sheridan P.O."/>
            <person name="Walker A.W."/>
            <person name="Duncan S.H."/>
            <person name="Scott K.P."/>
            <person name="Toole P.W.O."/>
            <person name="Luis P."/>
            <person name="Flint H.J."/>
        </authorList>
    </citation>
    <scope>NUCLEOTIDE SEQUENCE [LARGE SCALE GENOMIC DNA]</scope>
    <source>
        <strain evidence="6 7">JK626</strain>
    </source>
</reference>
<feature type="transmembrane region" description="Helical" evidence="5">
    <location>
        <begin position="61"/>
        <end position="87"/>
    </location>
</feature>